<evidence type="ECO:0000256" key="7">
    <source>
        <dbReference type="ARBA" id="ARBA00023242"/>
    </source>
</evidence>
<dbReference type="InterPro" id="IPR000679">
    <property type="entry name" value="Znf_GATA"/>
</dbReference>
<sequence length="823" mass="90002">MPSIINLKFKGNKSFVPFSNLNDAESLTMTWKVCTKVAGFLEQGQRLENLSWRLWHLQNIMVDTDNAKSKRDFKKLSKCMGDKLDKEKGRSIEELQAPGYRRTHNTELLQQRALEREREREANQNVRPGTIHRMQFTFSVDQPPPPTASVVKKPDLKPSPEFKDNALKRGRPAARLTTVHDDSTTSHTTSADVNDKDAPLTQRGRKPAANDASAQPQSDNVYTPASLRFPSLFSNDFGPAALLYPTPTVTNPMTYGEGVGFGSHANSDFSIVRPTIELPLDELLNADSPSGWSSGMAHHTDMRVVEQADLQEDVEMKPAQREMSAYSSGSSGRGTSSDEDDSALLTSTAALRNVPPLSTPRDDLVPRTITPTRLAPNGGASNGSGSNKRPSLSVRTQAAARSTGPSATPVNGTNQNTAHNVPGGVKAECSNCGATHTPLWRRGLNDELNCNACGLYCKLHKRPRPKSMRNNHGEGRTQNAPRQESQEVVAQCYNCHTTATPLWRKDDEGKTVCNACGLYYKLHGAARPISMKSDVIRKRARHDARRPSNGAPSETPSASPGASRRPSPTMEATPTLAPDSTTQMYEEPEYRTSMQSELMGALGNNPSSNSNGFNVNSFSFSSPTYTSSSNVFPGPYHPDYLSQNIPSDALPFASAGELSDVDNSGADMRTTKRRRMSNDSTSEPPSSAVSYSSFSDFSTSASSSTPHSQRSSVEYPYSSYSYGILRSTNSSAMWHPPMLPPDGNSPQIYHPPMLPPDGSPNLFLQQGLHHDSDDLFATYLHPPVLRADDSPSIDGLGLHPPMLPNDWKASHSYYDDAQHMVTF</sequence>
<accession>A0A2H3JLZ8</accession>
<dbReference type="PANTHER" id="PTHR10071:SF281">
    <property type="entry name" value="BOX A-BINDING FACTOR-RELATED"/>
    <property type="match status" value="1"/>
</dbReference>
<dbReference type="PANTHER" id="PTHR10071">
    <property type="entry name" value="TRANSCRIPTION FACTOR GATA FAMILY MEMBER"/>
    <property type="match status" value="1"/>
</dbReference>
<feature type="region of interest" description="Disordered" evidence="9">
    <location>
        <begin position="656"/>
        <end position="693"/>
    </location>
</feature>
<evidence type="ECO:0000313" key="12">
    <source>
        <dbReference type="Proteomes" id="UP000218811"/>
    </source>
</evidence>
<feature type="domain" description="GATA-type" evidence="10">
    <location>
        <begin position="491"/>
        <end position="539"/>
    </location>
</feature>
<dbReference type="InterPro" id="IPR039355">
    <property type="entry name" value="Transcription_factor_GATA"/>
</dbReference>
<feature type="compositionally biased region" description="Polar residues" evidence="9">
    <location>
        <begin position="212"/>
        <end position="223"/>
    </location>
</feature>
<feature type="compositionally biased region" description="Basic and acidic residues" evidence="9">
    <location>
        <begin position="152"/>
        <end position="167"/>
    </location>
</feature>
<reference evidence="11 12" key="1">
    <citation type="journal article" date="2012" name="Science">
        <title>The Paleozoic origin of enzymatic lignin decomposition reconstructed from 31 fungal genomes.</title>
        <authorList>
            <person name="Floudas D."/>
            <person name="Binder M."/>
            <person name="Riley R."/>
            <person name="Barry K."/>
            <person name="Blanchette R.A."/>
            <person name="Henrissat B."/>
            <person name="Martinez A.T."/>
            <person name="Otillar R."/>
            <person name="Spatafora J.W."/>
            <person name="Yadav J.S."/>
            <person name="Aerts A."/>
            <person name="Benoit I."/>
            <person name="Boyd A."/>
            <person name="Carlson A."/>
            <person name="Copeland A."/>
            <person name="Coutinho P.M."/>
            <person name="de Vries R.P."/>
            <person name="Ferreira P."/>
            <person name="Findley K."/>
            <person name="Foster B."/>
            <person name="Gaskell J."/>
            <person name="Glotzer D."/>
            <person name="Gorecki P."/>
            <person name="Heitman J."/>
            <person name="Hesse C."/>
            <person name="Hori C."/>
            <person name="Igarashi K."/>
            <person name="Jurgens J.A."/>
            <person name="Kallen N."/>
            <person name="Kersten P."/>
            <person name="Kohler A."/>
            <person name="Kuees U."/>
            <person name="Kumar T.K.A."/>
            <person name="Kuo A."/>
            <person name="LaButti K."/>
            <person name="Larrondo L.F."/>
            <person name="Lindquist E."/>
            <person name="Ling A."/>
            <person name="Lombard V."/>
            <person name="Lucas S."/>
            <person name="Lundell T."/>
            <person name="Martin R."/>
            <person name="McLaughlin D.J."/>
            <person name="Morgenstern I."/>
            <person name="Morin E."/>
            <person name="Murat C."/>
            <person name="Nagy L.G."/>
            <person name="Nolan M."/>
            <person name="Ohm R.A."/>
            <person name="Patyshakuliyeva A."/>
            <person name="Rokas A."/>
            <person name="Ruiz-Duenas F.J."/>
            <person name="Sabat G."/>
            <person name="Salamov A."/>
            <person name="Samejima M."/>
            <person name="Schmutz J."/>
            <person name="Slot J.C."/>
            <person name="St John F."/>
            <person name="Stenlid J."/>
            <person name="Sun H."/>
            <person name="Sun S."/>
            <person name="Syed K."/>
            <person name="Tsang A."/>
            <person name="Wiebenga A."/>
            <person name="Young D."/>
            <person name="Pisabarro A."/>
            <person name="Eastwood D.C."/>
            <person name="Martin F."/>
            <person name="Cullen D."/>
            <person name="Grigoriev I.V."/>
            <person name="Hibbett D.S."/>
        </authorList>
    </citation>
    <scope>NUCLEOTIDE SEQUENCE [LARGE SCALE GENOMIC DNA]</scope>
    <source>
        <strain evidence="11 12">MD-104</strain>
    </source>
</reference>
<evidence type="ECO:0000259" key="10">
    <source>
        <dbReference type="PROSITE" id="PS50114"/>
    </source>
</evidence>
<dbReference type="PROSITE" id="PS50114">
    <property type="entry name" value="GATA_ZN_FINGER_2"/>
    <property type="match status" value="2"/>
</dbReference>
<dbReference type="EMBL" id="KB468135">
    <property type="protein sequence ID" value="PCH43226.1"/>
    <property type="molecule type" value="Genomic_DNA"/>
</dbReference>
<evidence type="ECO:0000256" key="4">
    <source>
        <dbReference type="ARBA" id="ARBA00022833"/>
    </source>
</evidence>
<evidence type="ECO:0000313" key="11">
    <source>
        <dbReference type="EMBL" id="PCH43226.1"/>
    </source>
</evidence>
<feature type="compositionally biased region" description="Polar residues" evidence="9">
    <location>
        <begin position="388"/>
        <end position="419"/>
    </location>
</feature>
<evidence type="ECO:0000256" key="1">
    <source>
        <dbReference type="ARBA" id="ARBA00004123"/>
    </source>
</evidence>
<dbReference type="FunFam" id="3.30.50.10:FF:000007">
    <property type="entry name" value="Nitrogen regulatory AreA, N-terminal"/>
    <property type="match status" value="1"/>
</dbReference>
<dbReference type="InterPro" id="IPR013088">
    <property type="entry name" value="Znf_NHR/GATA"/>
</dbReference>
<keyword evidence="2" id="KW-0479">Metal-binding</keyword>
<dbReference type="OMA" id="TIHRMQF"/>
<keyword evidence="3 8" id="KW-0863">Zinc-finger</keyword>
<dbReference type="GO" id="GO:0005634">
    <property type="term" value="C:nucleus"/>
    <property type="evidence" value="ECO:0007669"/>
    <property type="project" value="UniProtKB-SubCell"/>
</dbReference>
<dbReference type="SMART" id="SM00401">
    <property type="entry name" value="ZnF_GATA"/>
    <property type="match status" value="2"/>
</dbReference>
<dbReference type="OrthoDB" id="515401at2759"/>
<keyword evidence="12" id="KW-1185">Reference proteome</keyword>
<evidence type="ECO:0000256" key="5">
    <source>
        <dbReference type="ARBA" id="ARBA00023015"/>
    </source>
</evidence>
<dbReference type="PROSITE" id="PS00344">
    <property type="entry name" value="GATA_ZN_FINGER_1"/>
    <property type="match status" value="1"/>
</dbReference>
<name>A0A2H3JLZ8_WOLCO</name>
<keyword evidence="6" id="KW-0804">Transcription</keyword>
<dbReference type="AlphaFoldDB" id="A0A2H3JLZ8"/>
<feature type="region of interest" description="Disordered" evidence="9">
    <location>
        <begin position="462"/>
        <end position="485"/>
    </location>
</feature>
<dbReference type="Proteomes" id="UP000218811">
    <property type="component" value="Unassembled WGS sequence"/>
</dbReference>
<feature type="region of interest" description="Disordered" evidence="9">
    <location>
        <begin position="115"/>
        <end position="223"/>
    </location>
</feature>
<dbReference type="GO" id="GO:0000981">
    <property type="term" value="F:DNA-binding transcription factor activity, RNA polymerase II-specific"/>
    <property type="evidence" value="ECO:0007669"/>
    <property type="project" value="TreeGrafter"/>
</dbReference>
<evidence type="ECO:0000256" key="9">
    <source>
        <dbReference type="SAM" id="MobiDB-lite"/>
    </source>
</evidence>
<feature type="compositionally biased region" description="Low complexity" evidence="9">
    <location>
        <begin position="377"/>
        <end position="387"/>
    </location>
</feature>
<feature type="compositionally biased region" description="Low complexity" evidence="9">
    <location>
        <begin position="680"/>
        <end position="693"/>
    </location>
</feature>
<dbReference type="PRINTS" id="PR00619">
    <property type="entry name" value="GATAZNFINGER"/>
</dbReference>
<organism evidence="11 12">
    <name type="scientific">Wolfiporia cocos (strain MD-104)</name>
    <name type="common">Brown rot fungus</name>
    <dbReference type="NCBI Taxonomy" id="742152"/>
    <lineage>
        <taxon>Eukaryota</taxon>
        <taxon>Fungi</taxon>
        <taxon>Dikarya</taxon>
        <taxon>Basidiomycota</taxon>
        <taxon>Agaricomycotina</taxon>
        <taxon>Agaricomycetes</taxon>
        <taxon>Polyporales</taxon>
        <taxon>Phaeolaceae</taxon>
        <taxon>Wolfiporia</taxon>
    </lineage>
</organism>
<feature type="compositionally biased region" description="Low complexity" evidence="9">
    <location>
        <begin position="324"/>
        <end position="335"/>
    </location>
</feature>
<evidence type="ECO:0000256" key="6">
    <source>
        <dbReference type="ARBA" id="ARBA00023163"/>
    </source>
</evidence>
<comment type="subcellular location">
    <subcellularLocation>
        <location evidence="1">Nucleus</location>
    </subcellularLocation>
</comment>
<protein>
    <recommendedName>
        <fullName evidence="10">GATA-type domain-containing protein</fullName>
    </recommendedName>
</protein>
<evidence type="ECO:0000256" key="3">
    <source>
        <dbReference type="ARBA" id="ARBA00022771"/>
    </source>
</evidence>
<dbReference type="SUPFAM" id="SSF57716">
    <property type="entry name" value="Glucocorticoid receptor-like (DNA-binding domain)"/>
    <property type="match status" value="2"/>
</dbReference>
<dbReference type="Pfam" id="PF00320">
    <property type="entry name" value="GATA"/>
    <property type="match status" value="2"/>
</dbReference>
<feature type="domain" description="GATA-type" evidence="10">
    <location>
        <begin position="428"/>
        <end position="476"/>
    </location>
</feature>
<keyword evidence="7" id="KW-0539">Nucleus</keyword>
<keyword evidence="4" id="KW-0862">Zinc</keyword>
<proteinExistence type="predicted"/>
<keyword evidence="5" id="KW-0805">Transcription regulation</keyword>
<dbReference type="GO" id="GO:0000122">
    <property type="term" value="P:negative regulation of transcription by RNA polymerase II"/>
    <property type="evidence" value="ECO:0007669"/>
    <property type="project" value="TreeGrafter"/>
</dbReference>
<evidence type="ECO:0000256" key="8">
    <source>
        <dbReference type="PROSITE-ProRule" id="PRU00094"/>
    </source>
</evidence>
<feature type="compositionally biased region" description="Polar residues" evidence="9">
    <location>
        <begin position="476"/>
        <end position="485"/>
    </location>
</feature>
<dbReference type="Gene3D" id="3.30.50.10">
    <property type="entry name" value="Erythroid Transcription Factor GATA-1, subunit A"/>
    <property type="match status" value="2"/>
</dbReference>
<feature type="region of interest" description="Disordered" evidence="9">
    <location>
        <begin position="318"/>
        <end position="419"/>
    </location>
</feature>
<dbReference type="GO" id="GO:0008270">
    <property type="term" value="F:zinc ion binding"/>
    <property type="evidence" value="ECO:0007669"/>
    <property type="project" value="UniProtKB-KW"/>
</dbReference>
<dbReference type="STRING" id="742152.A0A2H3JLZ8"/>
<dbReference type="Pfam" id="PF08550">
    <property type="entry name" value="GATA_AreA"/>
    <property type="match status" value="1"/>
</dbReference>
<feature type="compositionally biased region" description="Low complexity" evidence="9">
    <location>
        <begin position="556"/>
        <end position="568"/>
    </location>
</feature>
<gene>
    <name evidence="11" type="ORF">WOLCODRAFT_25804</name>
</gene>
<dbReference type="GO" id="GO:0000978">
    <property type="term" value="F:RNA polymerase II cis-regulatory region sequence-specific DNA binding"/>
    <property type="evidence" value="ECO:0007669"/>
    <property type="project" value="TreeGrafter"/>
</dbReference>
<dbReference type="GO" id="GO:0045944">
    <property type="term" value="P:positive regulation of transcription by RNA polymerase II"/>
    <property type="evidence" value="ECO:0007669"/>
    <property type="project" value="TreeGrafter"/>
</dbReference>
<dbReference type="InterPro" id="IPR013860">
    <property type="entry name" value="AreA_GATA"/>
</dbReference>
<evidence type="ECO:0000256" key="2">
    <source>
        <dbReference type="ARBA" id="ARBA00022723"/>
    </source>
</evidence>
<dbReference type="CDD" id="cd00202">
    <property type="entry name" value="ZnF_GATA"/>
    <property type="match status" value="2"/>
</dbReference>
<feature type="region of interest" description="Disordered" evidence="9">
    <location>
        <begin position="538"/>
        <end position="593"/>
    </location>
</feature>